<dbReference type="EMBL" id="JAUSWL010000004">
    <property type="protein sequence ID" value="MDQ0543981.1"/>
    <property type="molecule type" value="Genomic_DNA"/>
</dbReference>
<accession>A0AAJ1TSU1</accession>
<organism evidence="2 3">
    <name type="scientific">Methylobacterium brachiatum</name>
    <dbReference type="NCBI Taxonomy" id="269660"/>
    <lineage>
        <taxon>Bacteria</taxon>
        <taxon>Pseudomonadati</taxon>
        <taxon>Pseudomonadota</taxon>
        <taxon>Alphaproteobacteria</taxon>
        <taxon>Hyphomicrobiales</taxon>
        <taxon>Methylobacteriaceae</taxon>
        <taxon>Methylobacterium</taxon>
    </lineage>
</organism>
<dbReference type="AlphaFoldDB" id="A0AAJ1TSU1"/>
<sequence>MRRQFPRRRPGTIEGRLSDLVMALSGVLLLGMLILLLLAWLMGDAEGLVAW</sequence>
<dbReference type="RefSeq" id="WP_230366434.1">
    <property type="nucleotide sequence ID" value="NZ_JAJALK010000005.1"/>
</dbReference>
<protein>
    <submittedName>
        <fullName evidence="2">Uncharacterized protein</fullName>
    </submittedName>
</protein>
<name>A0AAJ1TSU1_9HYPH</name>
<keyword evidence="1" id="KW-0472">Membrane</keyword>
<feature type="transmembrane region" description="Helical" evidence="1">
    <location>
        <begin position="20"/>
        <end position="42"/>
    </location>
</feature>
<evidence type="ECO:0000313" key="2">
    <source>
        <dbReference type="EMBL" id="MDQ0543981.1"/>
    </source>
</evidence>
<gene>
    <name evidence="2" type="ORF">QO001_002910</name>
</gene>
<proteinExistence type="predicted"/>
<keyword evidence="1" id="KW-0812">Transmembrane</keyword>
<keyword evidence="1" id="KW-1133">Transmembrane helix</keyword>
<reference evidence="2" key="1">
    <citation type="submission" date="2023-07" db="EMBL/GenBank/DDBJ databases">
        <title>Genomic Encyclopedia of Type Strains, Phase IV (KMG-IV): sequencing the most valuable type-strain genomes for metagenomic binning, comparative biology and taxonomic classification.</title>
        <authorList>
            <person name="Goeker M."/>
        </authorList>
    </citation>
    <scope>NUCLEOTIDE SEQUENCE</scope>
    <source>
        <strain evidence="2">DSM 19569</strain>
    </source>
</reference>
<evidence type="ECO:0000313" key="3">
    <source>
        <dbReference type="Proteomes" id="UP001223420"/>
    </source>
</evidence>
<evidence type="ECO:0000256" key="1">
    <source>
        <dbReference type="SAM" id="Phobius"/>
    </source>
</evidence>
<comment type="caution">
    <text evidence="2">The sequence shown here is derived from an EMBL/GenBank/DDBJ whole genome shotgun (WGS) entry which is preliminary data.</text>
</comment>
<dbReference type="Proteomes" id="UP001223420">
    <property type="component" value="Unassembled WGS sequence"/>
</dbReference>